<keyword evidence="4 6" id="KW-1133">Transmembrane helix</keyword>
<feature type="transmembrane region" description="Helical" evidence="6">
    <location>
        <begin position="361"/>
        <end position="381"/>
    </location>
</feature>
<evidence type="ECO:0000256" key="6">
    <source>
        <dbReference type="SAM" id="Phobius"/>
    </source>
</evidence>
<dbReference type="Proteomes" id="UP000480275">
    <property type="component" value="Unassembled WGS sequence"/>
</dbReference>
<keyword evidence="2" id="KW-1003">Cell membrane</keyword>
<protein>
    <recommendedName>
        <fullName evidence="9">Oligosaccharide flippase family protein</fullName>
    </recommendedName>
</protein>
<sequence>MGTFALSPRLWTMTGNLATRGAGFVTSLIISRLLGVNELGVYSGLINTATAVSNPFAVVVTNNSTLLASQHAKADTPAVLRASFLIAGLLACVSSASLALIYQFGLSDASASQPLLIAAGVAVVLSQVVGGVALGFLYGRNEFAWPSKTAIFFALVTLTFSYLVVRQYALAGAFLLLIILSLGALVTLSTQAIRAQGTAPDEDHSTPAHIVATRYLRSAPSVLSIAINSGVNWVCTIYLVDTAYGAAGIGVVAVAGQWMNLIMLPATSWGGVTLKSIADAINDVHHARLREVTWALMRKNLTATLALAAGIGLTSSFIAHAYNLADTDLAWVICLNCLCALVAAANNVLERLLLALDRQNAWLAFSLVGFSVQLAVTYCFIGEGVWMVAVGVFAGSTVLMLLAIASTFMSPALASREAR</sequence>
<dbReference type="PANTHER" id="PTHR30250:SF11">
    <property type="entry name" value="O-ANTIGEN TRANSPORTER-RELATED"/>
    <property type="match status" value="1"/>
</dbReference>
<feature type="transmembrane region" description="Helical" evidence="6">
    <location>
        <begin position="300"/>
        <end position="323"/>
    </location>
</feature>
<feature type="transmembrane region" description="Helical" evidence="6">
    <location>
        <begin position="387"/>
        <end position="409"/>
    </location>
</feature>
<comment type="caution">
    <text evidence="7">The sequence shown here is derived from an EMBL/GenBank/DDBJ whole genome shotgun (WGS) entry which is preliminary data.</text>
</comment>
<feature type="transmembrane region" description="Helical" evidence="6">
    <location>
        <begin position="171"/>
        <end position="188"/>
    </location>
</feature>
<dbReference type="GO" id="GO:0005886">
    <property type="term" value="C:plasma membrane"/>
    <property type="evidence" value="ECO:0007669"/>
    <property type="project" value="UniProtKB-SubCell"/>
</dbReference>
<name>A0A6L5JUJ8_RHOTE</name>
<feature type="transmembrane region" description="Helical" evidence="6">
    <location>
        <begin position="149"/>
        <end position="165"/>
    </location>
</feature>
<evidence type="ECO:0000256" key="5">
    <source>
        <dbReference type="ARBA" id="ARBA00023136"/>
    </source>
</evidence>
<feature type="transmembrane region" description="Helical" evidence="6">
    <location>
        <begin position="82"/>
        <end position="104"/>
    </location>
</feature>
<keyword evidence="5 6" id="KW-0472">Membrane</keyword>
<organism evidence="7 8">
    <name type="scientific">Rhodocyclus tenuis</name>
    <name type="common">Rhodospirillum tenue</name>
    <dbReference type="NCBI Taxonomy" id="1066"/>
    <lineage>
        <taxon>Bacteria</taxon>
        <taxon>Pseudomonadati</taxon>
        <taxon>Pseudomonadota</taxon>
        <taxon>Betaproteobacteria</taxon>
        <taxon>Rhodocyclales</taxon>
        <taxon>Rhodocyclaceae</taxon>
        <taxon>Rhodocyclus</taxon>
    </lineage>
</organism>
<evidence type="ECO:0000256" key="1">
    <source>
        <dbReference type="ARBA" id="ARBA00004651"/>
    </source>
</evidence>
<evidence type="ECO:0008006" key="9">
    <source>
        <dbReference type="Google" id="ProtNLM"/>
    </source>
</evidence>
<reference evidence="7 8" key="1">
    <citation type="submission" date="2019-10" db="EMBL/GenBank/DDBJ databases">
        <title>Whole-genome sequence of the purple nonsulfur photosynthetic bacterium Rhodocyclus tenuis.</title>
        <authorList>
            <person name="Kyndt J.A."/>
            <person name="Meyer T.E."/>
        </authorList>
    </citation>
    <scope>NUCLEOTIDE SEQUENCE [LARGE SCALE GENOMIC DNA]</scope>
    <source>
        <strain evidence="7 8">DSM 110</strain>
    </source>
</reference>
<accession>A0A6L5JUJ8</accession>
<proteinExistence type="predicted"/>
<dbReference type="InterPro" id="IPR050833">
    <property type="entry name" value="Poly_Biosynth_Transport"/>
</dbReference>
<evidence type="ECO:0000256" key="3">
    <source>
        <dbReference type="ARBA" id="ARBA00022692"/>
    </source>
</evidence>
<feature type="transmembrane region" description="Helical" evidence="6">
    <location>
        <begin position="116"/>
        <end position="137"/>
    </location>
</feature>
<dbReference type="AlphaFoldDB" id="A0A6L5JUJ8"/>
<evidence type="ECO:0000313" key="8">
    <source>
        <dbReference type="Proteomes" id="UP000480275"/>
    </source>
</evidence>
<evidence type="ECO:0000256" key="4">
    <source>
        <dbReference type="ARBA" id="ARBA00022989"/>
    </source>
</evidence>
<keyword evidence="3 6" id="KW-0812">Transmembrane</keyword>
<comment type="subcellular location">
    <subcellularLocation>
        <location evidence="1">Cell membrane</location>
        <topology evidence="1">Multi-pass membrane protein</topology>
    </subcellularLocation>
</comment>
<dbReference type="EMBL" id="WIXJ01000002">
    <property type="protein sequence ID" value="MQY51035.1"/>
    <property type="molecule type" value="Genomic_DNA"/>
</dbReference>
<dbReference type="PANTHER" id="PTHR30250">
    <property type="entry name" value="PST FAMILY PREDICTED COLANIC ACID TRANSPORTER"/>
    <property type="match status" value="1"/>
</dbReference>
<evidence type="ECO:0000256" key="2">
    <source>
        <dbReference type="ARBA" id="ARBA00022475"/>
    </source>
</evidence>
<evidence type="ECO:0000313" key="7">
    <source>
        <dbReference type="EMBL" id="MQY51035.1"/>
    </source>
</evidence>
<feature type="transmembrane region" description="Helical" evidence="6">
    <location>
        <begin position="329"/>
        <end position="349"/>
    </location>
</feature>
<gene>
    <name evidence="7" type="ORF">GHK24_04480</name>
</gene>